<dbReference type="RefSeq" id="WP_107646154.1">
    <property type="nucleotide sequence ID" value="NZ_CP028341.1"/>
</dbReference>
<dbReference type="InterPro" id="IPR011010">
    <property type="entry name" value="DNA_brk_join_enz"/>
</dbReference>
<keyword evidence="2" id="KW-0229">DNA integration</keyword>
<comment type="similarity">
    <text evidence="1">Belongs to the 'phage' integrase family.</text>
</comment>
<dbReference type="Pfam" id="PF00589">
    <property type="entry name" value="Phage_integrase"/>
    <property type="match status" value="1"/>
</dbReference>
<evidence type="ECO:0000259" key="5">
    <source>
        <dbReference type="PROSITE" id="PS51898"/>
    </source>
</evidence>
<evidence type="ECO:0000256" key="3">
    <source>
        <dbReference type="ARBA" id="ARBA00023125"/>
    </source>
</evidence>
<dbReference type="InterPro" id="IPR004107">
    <property type="entry name" value="Integrase_SAM-like_N"/>
</dbReference>
<dbReference type="AlphaFoldDB" id="A0A2R4G2P3"/>
<evidence type="ECO:0000313" key="6">
    <source>
        <dbReference type="EMBL" id="AVT45130.1"/>
    </source>
</evidence>
<proteinExistence type="inferred from homology"/>
<dbReference type="PANTHER" id="PTHR30349">
    <property type="entry name" value="PHAGE INTEGRASE-RELATED"/>
    <property type="match status" value="1"/>
</dbReference>
<dbReference type="PROSITE" id="PS51898">
    <property type="entry name" value="TYR_RECOMBINASE"/>
    <property type="match status" value="1"/>
</dbReference>
<dbReference type="InterPro" id="IPR002104">
    <property type="entry name" value="Integrase_catalytic"/>
</dbReference>
<name>A0A2R4G2P3_BIFAD</name>
<dbReference type="SUPFAM" id="SSF56349">
    <property type="entry name" value="DNA breaking-rejoining enzymes"/>
    <property type="match status" value="1"/>
</dbReference>
<dbReference type="Proteomes" id="UP000241454">
    <property type="component" value="Chromosome"/>
</dbReference>
<keyword evidence="4" id="KW-0233">DNA recombination</keyword>
<dbReference type="InterPro" id="IPR013762">
    <property type="entry name" value="Integrase-like_cat_sf"/>
</dbReference>
<dbReference type="Pfam" id="PF14659">
    <property type="entry name" value="Phage_int_SAM_3"/>
    <property type="match status" value="1"/>
</dbReference>
<dbReference type="Gene3D" id="1.10.443.10">
    <property type="entry name" value="Intergrase catalytic core"/>
    <property type="match status" value="1"/>
</dbReference>
<gene>
    <name evidence="6" type="ORF">C8077_03865</name>
</gene>
<evidence type="ECO:0000256" key="1">
    <source>
        <dbReference type="ARBA" id="ARBA00008857"/>
    </source>
</evidence>
<feature type="domain" description="Tyr recombinase" evidence="5">
    <location>
        <begin position="166"/>
        <end position="358"/>
    </location>
</feature>
<organism evidence="6 7">
    <name type="scientific">Bifidobacterium adolescentis</name>
    <dbReference type="NCBI Taxonomy" id="1680"/>
    <lineage>
        <taxon>Bacteria</taxon>
        <taxon>Bacillati</taxon>
        <taxon>Actinomycetota</taxon>
        <taxon>Actinomycetes</taxon>
        <taxon>Bifidobacteriales</taxon>
        <taxon>Bifidobacteriaceae</taxon>
        <taxon>Bifidobacterium</taxon>
    </lineage>
</organism>
<dbReference type="InterPro" id="IPR010998">
    <property type="entry name" value="Integrase_recombinase_N"/>
</dbReference>
<keyword evidence="3" id="KW-0238">DNA-binding</keyword>
<dbReference type="GO" id="GO:0003677">
    <property type="term" value="F:DNA binding"/>
    <property type="evidence" value="ECO:0007669"/>
    <property type="project" value="UniProtKB-KW"/>
</dbReference>
<reference evidence="6 7" key="1">
    <citation type="submission" date="2018-03" db="EMBL/GenBank/DDBJ databases">
        <authorList>
            <person name="Keele B.F."/>
        </authorList>
    </citation>
    <scope>NUCLEOTIDE SEQUENCE [LARGE SCALE GENOMIC DNA]</scope>
    <source>
        <strain evidence="6 7">1-11</strain>
    </source>
</reference>
<dbReference type="GO" id="GO:0006310">
    <property type="term" value="P:DNA recombination"/>
    <property type="evidence" value="ECO:0007669"/>
    <property type="project" value="UniProtKB-KW"/>
</dbReference>
<evidence type="ECO:0000313" key="7">
    <source>
        <dbReference type="Proteomes" id="UP000241454"/>
    </source>
</evidence>
<dbReference type="PANTHER" id="PTHR30349:SF41">
    <property type="entry name" value="INTEGRASE_RECOMBINASE PROTEIN MJ0367-RELATED"/>
    <property type="match status" value="1"/>
</dbReference>
<dbReference type="InterPro" id="IPR050090">
    <property type="entry name" value="Tyrosine_recombinase_XerCD"/>
</dbReference>
<accession>A0A2R4G2P3</accession>
<evidence type="ECO:0000256" key="2">
    <source>
        <dbReference type="ARBA" id="ARBA00022908"/>
    </source>
</evidence>
<evidence type="ECO:0000256" key="4">
    <source>
        <dbReference type="ARBA" id="ARBA00023172"/>
    </source>
</evidence>
<dbReference type="GO" id="GO:0015074">
    <property type="term" value="P:DNA integration"/>
    <property type="evidence" value="ECO:0007669"/>
    <property type="project" value="UniProtKB-KW"/>
</dbReference>
<dbReference type="EMBL" id="CP028341">
    <property type="protein sequence ID" value="AVT45130.1"/>
    <property type="molecule type" value="Genomic_DNA"/>
</dbReference>
<dbReference type="Gene3D" id="1.10.150.130">
    <property type="match status" value="1"/>
</dbReference>
<protein>
    <submittedName>
        <fullName evidence="6">Site-specific integrase</fullName>
    </submittedName>
</protein>
<sequence length="389" mass="43953">MAYTIRQYQTKSGKRYEVRYRKPDGTDTGKRGFKRKMDADAWGAANVTTAKSVGAYIDPQAGRRLVEDFWAPWLAAKKTKAKPSYVKSLEDAWRVHVMPQWGVREVQSITMDEVQRWVTDLAGRRSASVTIRAENLLRSLMERAKADRCIHDNPCDGIELPRKQVRKHVYLSADELSRVAMQCGWREPIVLTLGLCGMRWGELVALRVEDVDLQRCRLHIYRSITRLSSRMVETDPKTHDGRSVMFPLVLRPLLAKQCEGREPSDFLFTAPGEPLDEPMGNGWNPTRHDGWFAVALRRAGVERGHMTIHDLRHTAASLMVQSGANVKTVQRQLGHKSAAMTLDVYADLFDDDLDDLSERMGGLLFSQNVGKMWAKATQGIDGTVETASV</sequence>
<dbReference type="CDD" id="cd01189">
    <property type="entry name" value="INT_ICEBs1_C_like"/>
    <property type="match status" value="1"/>
</dbReference>